<organism evidence="1 2">
    <name type="scientific">Pedobacter paludis</name>
    <dbReference type="NCBI Taxonomy" id="2203212"/>
    <lineage>
        <taxon>Bacteria</taxon>
        <taxon>Pseudomonadati</taxon>
        <taxon>Bacteroidota</taxon>
        <taxon>Sphingobacteriia</taxon>
        <taxon>Sphingobacteriales</taxon>
        <taxon>Sphingobacteriaceae</taxon>
        <taxon>Pedobacter</taxon>
    </lineage>
</organism>
<dbReference type="OrthoDB" id="670341at2"/>
<dbReference type="InterPro" id="IPR058087">
    <property type="entry name" value="XAC2610_dom"/>
</dbReference>
<protein>
    <recommendedName>
        <fullName evidence="3">VCBS repeat-containing protein</fullName>
    </recommendedName>
</protein>
<gene>
    <name evidence="1" type="ORF">DF947_05755</name>
</gene>
<dbReference type="EMBL" id="QGNY01000002">
    <property type="protein sequence ID" value="PWS32579.1"/>
    <property type="molecule type" value="Genomic_DNA"/>
</dbReference>
<dbReference type="Proteomes" id="UP000245391">
    <property type="component" value="Unassembled WGS sequence"/>
</dbReference>
<comment type="caution">
    <text evidence="1">The sequence shown here is derived from an EMBL/GenBank/DDBJ whole genome shotgun (WGS) entry which is preliminary data.</text>
</comment>
<evidence type="ECO:0000313" key="2">
    <source>
        <dbReference type="Proteomes" id="UP000245391"/>
    </source>
</evidence>
<keyword evidence="2" id="KW-1185">Reference proteome</keyword>
<dbReference type="AlphaFoldDB" id="A0A317F3Z6"/>
<evidence type="ECO:0008006" key="3">
    <source>
        <dbReference type="Google" id="ProtNLM"/>
    </source>
</evidence>
<name>A0A317F3Z6_9SPHI</name>
<sequence>MKIFFSIFILLIIFSCRGNALRKKNIQQADAIPKKQASAKTINQLDTNCVFQNYHPFADTNYVVTIKNCPERYKELEHNATITFSKGKQVFLKDSLFIKIQNDFVDFKDFNGDGIKDILIFSETGGRGGNSFCYLYLVDAKNKTINRVKDFENVVNPEYNKKHKVIVAYGLSGTNNYSIYKISKDHKVYQIGKSFEDTFESNADVLDKEITKILNRYNK</sequence>
<accession>A0A317F3Z6</accession>
<reference evidence="2" key="1">
    <citation type="submission" date="2018-05" db="EMBL/GenBank/DDBJ databases">
        <title>Pedobacter paludis sp. nov., isolated from wetland soil.</title>
        <authorList>
            <person name="Zhang Y."/>
        </authorList>
    </citation>
    <scope>NUCLEOTIDE SEQUENCE [LARGE SCALE GENOMIC DNA]</scope>
    <source>
        <strain evidence="2">R-8</strain>
    </source>
</reference>
<dbReference type="NCBIfam" id="NF047539">
    <property type="entry name" value="XAC2610_fam"/>
    <property type="match status" value="1"/>
</dbReference>
<proteinExistence type="predicted"/>
<dbReference type="PROSITE" id="PS51257">
    <property type="entry name" value="PROKAR_LIPOPROTEIN"/>
    <property type="match status" value="1"/>
</dbReference>
<dbReference type="RefSeq" id="WP_109928752.1">
    <property type="nucleotide sequence ID" value="NZ_QGNY01000002.1"/>
</dbReference>
<evidence type="ECO:0000313" key="1">
    <source>
        <dbReference type="EMBL" id="PWS32579.1"/>
    </source>
</evidence>